<proteinExistence type="predicted"/>
<evidence type="ECO:0000313" key="1">
    <source>
        <dbReference type="EMBL" id="AAO36111.1"/>
    </source>
</evidence>
<evidence type="ECO:0000313" key="2">
    <source>
        <dbReference type="Proteomes" id="UP000001412"/>
    </source>
</evidence>
<dbReference type="KEGG" id="ctc:CTC_01563"/>
<dbReference type="Proteomes" id="UP000001412">
    <property type="component" value="Chromosome"/>
</dbReference>
<organism evidence="1 2">
    <name type="scientific">Clostridium tetani (strain Massachusetts / E88)</name>
    <dbReference type="NCBI Taxonomy" id="212717"/>
    <lineage>
        <taxon>Bacteria</taxon>
        <taxon>Bacillati</taxon>
        <taxon>Bacillota</taxon>
        <taxon>Clostridia</taxon>
        <taxon>Eubacteriales</taxon>
        <taxon>Clostridiaceae</taxon>
        <taxon>Clostridium</taxon>
    </lineage>
</organism>
<keyword evidence="2" id="KW-1185">Reference proteome</keyword>
<protein>
    <submittedName>
        <fullName evidence="1">Phage-related protein</fullName>
    </submittedName>
</protein>
<dbReference type="AlphaFoldDB" id="Q894I1"/>
<accession>Q894I1</accession>
<dbReference type="OrthoDB" id="1938795at2"/>
<name>Q894I1_CLOTE</name>
<dbReference type="EMBL" id="AE015927">
    <property type="protein sequence ID" value="AAO36111.1"/>
    <property type="molecule type" value="Genomic_DNA"/>
</dbReference>
<dbReference type="HOGENOM" id="CLU_778283_0_0_9"/>
<sequence>MPTTKIIKWRFIIMNIKNLKTGMVLKNYKELCETLEEKVKSGKSKRLQLKDWERYFEWEKEGYKFIITEIYDKPKKKIDGRKVGNTGKNPNSYGNAKAEYIGNIQKLVLDLLAQDTNDLSYGRVFLSKNQLLRALKMINDNYAFCKQRIHKLSKFIKIDKETVEEWYDSTSSMLERNLEVALKELEKQSLIFWSREITVAEAQSVAEMENLGEIIKTTKTDVYGEEILNYEYYADNTVILKHREATDKEKRFILRTEREVLKEMQCKNKAEVILKGVWSNFIEKVNNTILKELNIAFYYKSYKILFNGEHISEAIDDFEIFELDYYARIEEQQQLNKCVDDKIYTNAKRRHQKAKNENILGKIHKDAKINRRAAEDYIKNNKELNKNLIDAKARDIKDLVKKTKTGELSREDIKVIESL</sequence>
<gene>
    <name evidence="1" type="ordered locus">CTC_01563</name>
</gene>
<reference evidence="1 2" key="1">
    <citation type="journal article" date="2003" name="Proc. Natl. Acad. Sci. U.S.A.">
        <title>The genome sequence of Clostridium tetani, the causative agent of tetanus disease.</title>
        <authorList>
            <person name="Brueggemann H."/>
            <person name="Baumer S."/>
            <person name="Fricke W.F."/>
            <person name="Wiezer A."/>
            <person name="Liesegang H."/>
            <person name="Decker I."/>
            <person name="Herzberg C."/>
            <person name="Martinez-Arias R."/>
            <person name="Merkl R."/>
            <person name="Henne A."/>
            <person name="Gottschalk G."/>
        </authorList>
    </citation>
    <scope>NUCLEOTIDE SEQUENCE [LARGE SCALE GENOMIC DNA]</scope>
    <source>
        <strain evidence="2">Massachusetts / E88</strain>
    </source>
</reference>